<comment type="similarity">
    <text evidence="2">Belongs to the ARG7 family.</text>
</comment>
<dbReference type="PANTHER" id="PTHR31929">
    <property type="entry name" value="SAUR-LIKE AUXIN-RESPONSIVE PROTEIN FAMILY-RELATED"/>
    <property type="match status" value="1"/>
</dbReference>
<evidence type="ECO:0000313" key="6">
    <source>
        <dbReference type="EMBL" id="KAH0871667.1"/>
    </source>
</evidence>
<sequence>MGIQLIGLSNAKQKLQRSLSAKITSFLAISGANNVPKGHVAVYVGETYRRKKRFVIPISCLNHPLFPDLLSLAEEEFGFDHPMGCLTIPCTEDYFTALASILNENEPNYLMIAQVQLPLDDTESEARQYDDERSEFGGFGCATGKVQIIQQINHEGEVNRAQYMPQNPFVIATKTVNAEVYVFDYSKHPSKPPLDGACNPDLRLRGHNSEGYGFSWSGDINATPKNKVIDAQQIFKILSVIHVFTVHLFGTVGDDQYLLIWDLRSPSASKPIQCVVAHSMEVLCNELNFKSREGSPITEVKPYIPFNINPAGMQPVLTTTYLLAFPSILASIVGSPFLLHVKDILNPESTVGAPPWVYYSVYAFFVFLFNIFDIFTTINRNFYSLTIKSLASNNFYIIKLISCIDHKKKKMGLMRSILPNANQIFKLQSMRNRKGSPSSTTTSGLVPKGHVAVYVGEGLEKKRFYKTLALDMAILSRVINSKQSQKQQSRVPKGHVAVYVGEEMENKKRFVVPISYLNHPSFQGLLNRAEEEFGFNHPIGGLTIPCREETFKNSLSTFGSKARTKMGLGRFAITNATKQILKLNRNRTSSDHVPKGHMAVEFLSRAEEEFGFNHPMGGLTIPCREEVFLDLIASRFQ</sequence>
<dbReference type="SUPFAM" id="SSF103491">
    <property type="entry name" value="Preprotein translocase SecY subunit"/>
    <property type="match status" value="1"/>
</dbReference>
<dbReference type="SUPFAM" id="SSF50978">
    <property type="entry name" value="WD40 repeat-like"/>
    <property type="match status" value="1"/>
</dbReference>
<dbReference type="InterPro" id="IPR003676">
    <property type="entry name" value="SAUR_fam"/>
</dbReference>
<keyword evidence="7" id="KW-1185">Reference proteome</keyword>
<comment type="caution">
    <text evidence="6">The sequence shown here is derived from an EMBL/GenBank/DDBJ whole genome shotgun (WGS) entry which is preliminary data.</text>
</comment>
<dbReference type="Proteomes" id="UP000824890">
    <property type="component" value="Unassembled WGS sequence"/>
</dbReference>
<evidence type="ECO:0000256" key="4">
    <source>
        <dbReference type="ARBA" id="ARBA00022604"/>
    </source>
</evidence>
<feature type="transmembrane region" description="Helical" evidence="5">
    <location>
        <begin position="359"/>
        <end position="378"/>
    </location>
</feature>
<dbReference type="InterPro" id="IPR023201">
    <property type="entry name" value="SecY_dom_sf"/>
</dbReference>
<evidence type="ECO:0000313" key="7">
    <source>
        <dbReference type="Proteomes" id="UP000824890"/>
    </source>
</evidence>
<keyword evidence="4" id="KW-0341">Growth regulation</keyword>
<evidence type="ECO:0000256" key="5">
    <source>
        <dbReference type="SAM" id="Phobius"/>
    </source>
</evidence>
<dbReference type="InterPro" id="IPR002208">
    <property type="entry name" value="SecY/SEC61-alpha"/>
</dbReference>
<reference evidence="6 7" key="1">
    <citation type="submission" date="2021-05" db="EMBL/GenBank/DDBJ databases">
        <title>Genome Assembly of Synthetic Allotetraploid Brassica napus Reveals Homoeologous Exchanges between Subgenomes.</title>
        <authorList>
            <person name="Davis J.T."/>
        </authorList>
    </citation>
    <scope>NUCLEOTIDE SEQUENCE [LARGE SCALE GENOMIC DNA]</scope>
    <source>
        <strain evidence="7">cv. Da-Ae</strain>
        <tissue evidence="6">Seedling</tissue>
    </source>
</reference>
<dbReference type="InterPro" id="IPR015943">
    <property type="entry name" value="WD40/YVTN_repeat-like_dom_sf"/>
</dbReference>
<gene>
    <name evidence="6" type="ORF">HID58_078689</name>
</gene>
<evidence type="ECO:0000256" key="3">
    <source>
        <dbReference type="ARBA" id="ARBA00022473"/>
    </source>
</evidence>
<dbReference type="Gene3D" id="2.130.10.10">
    <property type="entry name" value="YVTN repeat-like/Quinoprotein amine dehydrogenase"/>
    <property type="match status" value="1"/>
</dbReference>
<dbReference type="Pfam" id="PF00344">
    <property type="entry name" value="SecY"/>
    <property type="match status" value="1"/>
</dbReference>
<protein>
    <submittedName>
        <fullName evidence="6">Uncharacterized protein</fullName>
    </submittedName>
</protein>
<keyword evidence="5" id="KW-0472">Membrane</keyword>
<feature type="transmembrane region" description="Helical" evidence="5">
    <location>
        <begin position="321"/>
        <end position="339"/>
    </location>
</feature>
<proteinExistence type="inferred from homology"/>
<organism evidence="6 7">
    <name type="scientific">Brassica napus</name>
    <name type="common">Rape</name>
    <dbReference type="NCBI Taxonomy" id="3708"/>
    <lineage>
        <taxon>Eukaryota</taxon>
        <taxon>Viridiplantae</taxon>
        <taxon>Streptophyta</taxon>
        <taxon>Embryophyta</taxon>
        <taxon>Tracheophyta</taxon>
        <taxon>Spermatophyta</taxon>
        <taxon>Magnoliopsida</taxon>
        <taxon>eudicotyledons</taxon>
        <taxon>Gunneridae</taxon>
        <taxon>Pentapetalae</taxon>
        <taxon>rosids</taxon>
        <taxon>malvids</taxon>
        <taxon>Brassicales</taxon>
        <taxon>Brassicaceae</taxon>
        <taxon>Brassiceae</taxon>
        <taxon>Brassica</taxon>
    </lineage>
</organism>
<evidence type="ECO:0000256" key="2">
    <source>
        <dbReference type="ARBA" id="ARBA00006974"/>
    </source>
</evidence>
<keyword evidence="5" id="KW-1133">Transmembrane helix</keyword>
<name>A0ABQ7YUQ4_BRANA</name>
<evidence type="ECO:0000256" key="1">
    <source>
        <dbReference type="ARBA" id="ARBA00004454"/>
    </source>
</evidence>
<dbReference type="InterPro" id="IPR036322">
    <property type="entry name" value="WD40_repeat_dom_sf"/>
</dbReference>
<comment type="subcellular location">
    <subcellularLocation>
        <location evidence="1">Plastid</location>
        <location evidence="1">Chloroplast thylakoid membrane</location>
        <topology evidence="1">Multi-pass membrane protein</topology>
    </subcellularLocation>
</comment>
<dbReference type="EMBL" id="JAGKQM010000017">
    <property type="protein sequence ID" value="KAH0871667.1"/>
    <property type="molecule type" value="Genomic_DNA"/>
</dbReference>
<keyword evidence="3" id="KW-0217">Developmental protein</keyword>
<accession>A0ABQ7YUQ4</accession>
<keyword evidence="5" id="KW-0812">Transmembrane</keyword>
<dbReference type="Pfam" id="PF02519">
    <property type="entry name" value="Auxin_inducible"/>
    <property type="match status" value="2"/>
</dbReference>